<name>A0AAW7XER8_9GAMM</name>
<dbReference type="Gene3D" id="3.50.50.60">
    <property type="entry name" value="FAD/NAD(P)-binding domain"/>
    <property type="match status" value="1"/>
</dbReference>
<organism evidence="1 2">
    <name type="scientific">Saccharophagus degradans</name>
    <dbReference type="NCBI Taxonomy" id="86304"/>
    <lineage>
        <taxon>Bacteria</taxon>
        <taxon>Pseudomonadati</taxon>
        <taxon>Pseudomonadota</taxon>
        <taxon>Gammaproteobacteria</taxon>
        <taxon>Cellvibrionales</taxon>
        <taxon>Cellvibrionaceae</taxon>
        <taxon>Saccharophagus</taxon>
    </lineage>
</organism>
<proteinExistence type="predicted"/>
<dbReference type="Proteomes" id="UP001169760">
    <property type="component" value="Unassembled WGS sequence"/>
</dbReference>
<feature type="non-terminal residue" evidence="1">
    <location>
        <position position="77"/>
    </location>
</feature>
<evidence type="ECO:0000313" key="2">
    <source>
        <dbReference type="Proteomes" id="UP001169760"/>
    </source>
</evidence>
<feature type="non-terminal residue" evidence="1">
    <location>
        <position position="1"/>
    </location>
</feature>
<comment type="caution">
    <text evidence="1">The sequence shown here is derived from an EMBL/GenBank/DDBJ whole genome shotgun (WGS) entry which is preliminary data.</text>
</comment>
<accession>A0AAW7XER8</accession>
<dbReference type="AlphaFoldDB" id="A0AAW7XER8"/>
<reference evidence="1" key="1">
    <citation type="submission" date="2023-07" db="EMBL/GenBank/DDBJ databases">
        <title>Genome content predicts the carbon catabolic preferences of heterotrophic bacteria.</title>
        <authorList>
            <person name="Gralka M."/>
        </authorList>
    </citation>
    <scope>NUCLEOTIDE SEQUENCE</scope>
    <source>
        <strain evidence="1">I3M17_2</strain>
    </source>
</reference>
<dbReference type="InterPro" id="IPR036188">
    <property type="entry name" value="FAD/NAD-bd_sf"/>
</dbReference>
<dbReference type="EMBL" id="JAUOPB010000616">
    <property type="protein sequence ID" value="MDO6425317.1"/>
    <property type="molecule type" value="Genomic_DNA"/>
</dbReference>
<evidence type="ECO:0000313" key="1">
    <source>
        <dbReference type="EMBL" id="MDO6425317.1"/>
    </source>
</evidence>
<gene>
    <name evidence="1" type="ORF">Q4521_22790</name>
</gene>
<protein>
    <submittedName>
        <fullName evidence="1">Uncharacterized protein</fullName>
    </submittedName>
</protein>
<dbReference type="Gene3D" id="3.30.9.10">
    <property type="entry name" value="D-Amino Acid Oxidase, subunit A, domain 2"/>
    <property type="match status" value="1"/>
</dbReference>
<sequence>LWKNFPLLNTQILRAMYSYEDAQTDDAALSSAVLAASQEDDAEILYSTEVNARNKTGFGYKVNTNRGRFTCVTVVNA</sequence>
<dbReference type="SUPFAM" id="SSF51905">
    <property type="entry name" value="FAD/NAD(P)-binding domain"/>
    <property type="match status" value="1"/>
</dbReference>